<evidence type="ECO:0000313" key="6">
    <source>
        <dbReference type="EMBL" id="GHF11324.1"/>
    </source>
</evidence>
<keyword evidence="1" id="KW-0175">Coiled coil</keyword>
<dbReference type="Proteomes" id="UP000630718">
    <property type="component" value="Unassembled WGS sequence"/>
</dbReference>
<feature type="region of interest" description="Disordered" evidence="2">
    <location>
        <begin position="484"/>
        <end position="508"/>
    </location>
</feature>
<feature type="domain" description="Neuraminidase-like" evidence="4">
    <location>
        <begin position="1838"/>
        <end position="1961"/>
    </location>
</feature>
<sequence length="3165" mass="350068">MRTTTDRFHVRGRVISVSGVPFPGLTVRVFVKSGNSAQEREAGEPATTDEDGRYVVSFQGLGGGKGAATPRFLCRVKAFDGEEQLGESPYEELEEDTVIDLTVDREPARRPLRVYGEVRDRTGAPLTEGAVEAADRDLRGEEPLGRAELCDGRYEIRYGPDQFRRSEKDSADLVLKVLGEDGTELLRTPVRFNVPDELEWNLTLGPRDYPGPSEWETLTAELTPLLDSVAPVDLREDDRFQDVSFLAGETGRTPLGIGVWAGCHRLAAKTTREEVPLAPEELFAFLGQGQPSIFSESLLDDLKDPERMARLEDRTLRALADLTAETQQALLDKALADNLVPVAVEDRVPAILETLARIKLRYTGDTVLGDGQGTVGELIDLTPGAAEHKTAFLEAFTSFSGSADDFWDQVSRDEVIPPATVPRVRLSLELGGLTRNHVPLVGALAERFSDRTEGGAGTAPAADDRTAFERSLARLSRDDWERQLQQPALGGGPIGVPEDTEGDTEEEKRRAYATTLDRQFERAFPTASFTGKLDRAQATGRALAAGGDQQLVHFLDHNPGFELDRVRVDHYLDATPGALDGIEDPDALVTDLKSVQRAFQLDPTYTAVAALRDRGLDSAQAVYFLGRGQFVAAVTGAPEARTGLLADRVAAAQDAAPLSDTAAERLYRKAETVYAQSLALYGEYNLALTGATPFALPDQAPDAATEARIRALPNLRTLFGSVDYCACAGCRSVHSPAAYFVDVLRFLGQRGTQGTGPHAGRSVRDVLLARRPDLGALELGCENTETPLPYVDLVNEILEDVVAPEAPVVLDVALAGELGAGQISPVLRDALAARGVTVAADARMQAPDSRNWWTVRDSGHAWTISRDPVEGGEELRVRVSRQTFASAAELLANPEYTNQGAYRRLRQEVFPLHLPFDLAHLQTRSYLDHLGVPRPDLLELLRRSGPGALSPTQLAAARLGLTETARMIVTGTLPGRAPWEFYGLAETGNDIPDPDDPTRRVTGTWTEVLAHVPVLLHRTGLAYTGLLQLLETAYVNPQGALRIIRSGEGPGPECDVSAFVVTELDTDALDRLHRFVRLWRAGEWTMPELDLLLPPNENTAAAEPGVITSRALRELAGLLKLRTRLALDWTEVRSLFRGIEHRPHRIWGDEGATEAETQYQRLFRNRLVGAVDRFPADPADITGTVGDHVPGILAAFRIREGDLQLVLDDLGATAATPLDLALLGRVHRVAVAAKALRLTVDQFLRLVRLWDEDPFGAPADLLDLADLAALVAGSSLTVAQLDHLLAHRIVPHSATALESRTVTAFLTELRTGLEKITTELRRAAEESPEAYVRARLGLLGALVTDADQVAALALADGTWQGPQAQRDALIGQYFTGVLDLTEARARLAALPAGLDPLQRQQAVDARFGYLQPALETYLLTTRREAYIAQSCADLLALDVPTATVLLGALHRPGATGTLLADLDDPRLLERLPDGGYRYPPAEADFPNAFGALRLLHKDALLVGALKLTADDVRWWLADGRAAALGWPHPGDFPVDDTGTPVPLQQWVAMARYFTWRAALPPAPLTALEFTARVLDPAVSSAAVLADLAALTGWPPADLDALVAAFGWRGTGTDVVKERLADSASLLRLAGAAAVLRRVGVAAERALAWAVAEPGEEVAESLKQTVKAKYDLGQWQEVIRPLQDVFRERKRKALVDWLVAHPDEGSGQSWGDSNGLYAHFLIDVEMSPCMLTSRLKQAAASAQLFVQRVQLNLETDILAATDLDPRWKQWTWMKRYRVWEANRKVFLYPENWLEPELRDEKSPFFRDLEQELMQNEVTAESAEDAFRTYLENVDRIANLEIRAQHTEVAGPDETYLHVIGRTRSSQGAEYYHRRQVNGARWTPWERIDLEINGNHLVTAVHHRRLHLLWPQFLERAVGPSTMRTPSANSSAALPQPDRYWEVRMFWSELKKGGWSPKVLSDRSGTIWQYAAGANTPYNVALRARALPDGIRTQLHVSRDAAETAPRSSLAFDKTGRQIDPVDLAPFYEHLSSPAGSRLRDGLIQHTTGTLYFSYNSQFETDSKPHSLPAHFQALSLWLAGAIEPGNTYSVLDSSAQDMPRDGSGTSFLWDSRHTYLMSFSTWTWWFWFGFDWVGWTWSSVRFAIHYHPYTDLFVRELNTSGVKGVLNRRIQTAPHSLPGAPAPFDFGRYRPTEFYVPAPWPAEDVDFGYQGAYAPYNWELFFHVPLLLAQKLAANQRFEEALEWFHHIFDPTSTDTATPDPDTPQQKFWITKKFYETTTAQYQAQRIENILRAVAQGDAELRAQVAEWRNNPFNPHLIARMRTVAYQKNVVIKYIQTLIAWADQLFEQDTLETVNEATQLYVLAASVLGPRPRGVPRTTPDPTRTYYQLQTEHIDDFGNALVEIENLLADADPGGVEGDQDGPELPRLDVPYFCVPNNAKLLGLWDTVEDRLFKIRHCMNLAGVERTLPLFEPELDPGALIGAVAAGGDVPAALADLNAPLPLYRFTFTHQRAQEMCEEVKSLGAAMLTALEKRDEEALARLRSTHEQRVLAQARLVRVARVEEETRARESLEEAQKVAVRRRDHYQGLLADGWNGWEKAWLGLTVGAMGLETAATVLNFLASPMSLIPHVTAGASGFGGSPHLTLSVSGKQASDALGKTAEALRGLSNIAQMGAGMTNTIGSYERRAQDWRFQCDLAVQEIAQADRQIAAAQVRIRVAENELTEHDRRIEQAASEDEFLRGKFTNRELHDWTVTQLSALYFQSYRLAHDMARRAERCFRYELGLAGSDYVRFGSWDSLRKGLLSGERLAHDLRRLETAYYEQNRREYELTKHVSLAQLDPVALLKLRQNGECFIDIPESAFDLDYPGHYFRRLKTVGLTLPCVSGPATTVACTLTLTGNRLRKDATLLAGKYARDTAGEDPRFRDEIGAVQSIATSGAQADQGLFELNFRDERYLPFEGAGAVSSWHLRLGKDLPQFDFASISDAVLHLRYTAREGGAVLRAQAAAELRQTLGELALAESRHGLYRVLDLRREYPDAWYRFLRPPGADEDQQLDLGDLTARLPFFTRGFASRKARGVEVVVHPADPAGTFEAQLTPLGTAPQDLLPILPDPAFQGLHRGARDLTGSEADLDDWTLRLRRTGATDFRSLPVDAVTEVFLILNYTVA</sequence>
<reference evidence="6" key="1">
    <citation type="journal article" date="2014" name="Int. J. Syst. Evol. Microbiol.">
        <title>Complete genome sequence of Corynebacterium casei LMG S-19264T (=DSM 44701T), isolated from a smear-ripened cheese.</title>
        <authorList>
            <consortium name="US DOE Joint Genome Institute (JGI-PGF)"/>
            <person name="Walter F."/>
            <person name="Albersmeier A."/>
            <person name="Kalinowski J."/>
            <person name="Ruckert C."/>
        </authorList>
    </citation>
    <scope>NUCLEOTIDE SEQUENCE</scope>
    <source>
        <strain evidence="6">JCM 4477</strain>
    </source>
</reference>
<dbReference type="RefSeq" id="WP_190205752.1">
    <property type="nucleotide sequence ID" value="NZ_BNBI01000008.1"/>
</dbReference>
<feature type="domain" description="ABC toxin N-terminal" evidence="5">
    <location>
        <begin position="1684"/>
        <end position="1808"/>
    </location>
</feature>
<keyword evidence="7" id="KW-1185">Reference proteome</keyword>
<dbReference type="Pfam" id="PF20220">
    <property type="entry name" value="ABC_toxin_N"/>
    <property type="match status" value="1"/>
</dbReference>
<feature type="coiled-coil region" evidence="1">
    <location>
        <begin position="2694"/>
        <end position="2735"/>
    </location>
</feature>
<comment type="caution">
    <text evidence="6">The sequence shown here is derived from an EMBL/GenBank/DDBJ whole genome shotgun (WGS) entry which is preliminary data.</text>
</comment>
<evidence type="ECO:0008006" key="8">
    <source>
        <dbReference type="Google" id="ProtNLM"/>
    </source>
</evidence>
<dbReference type="Pfam" id="PF18413">
    <property type="entry name" value="Neuraminidase"/>
    <property type="match status" value="1"/>
</dbReference>
<dbReference type="InterPro" id="IPR041079">
    <property type="entry name" value="Neuraminidase-like"/>
</dbReference>
<dbReference type="Pfam" id="PF18276">
    <property type="entry name" value="TcA_TcB_BD"/>
    <property type="match status" value="1"/>
</dbReference>
<evidence type="ECO:0000256" key="1">
    <source>
        <dbReference type="SAM" id="Coils"/>
    </source>
</evidence>
<evidence type="ECO:0000259" key="4">
    <source>
        <dbReference type="Pfam" id="PF18413"/>
    </source>
</evidence>
<reference evidence="6" key="2">
    <citation type="submission" date="2020-09" db="EMBL/GenBank/DDBJ databases">
        <authorList>
            <person name="Sun Q."/>
            <person name="Ohkuma M."/>
        </authorList>
    </citation>
    <scope>NUCLEOTIDE SEQUENCE</scope>
    <source>
        <strain evidence="6">JCM 4477</strain>
    </source>
</reference>
<evidence type="ECO:0000313" key="7">
    <source>
        <dbReference type="Proteomes" id="UP000630718"/>
    </source>
</evidence>
<evidence type="ECO:0000259" key="3">
    <source>
        <dbReference type="Pfam" id="PF18276"/>
    </source>
</evidence>
<evidence type="ECO:0000256" key="2">
    <source>
        <dbReference type="SAM" id="MobiDB-lite"/>
    </source>
</evidence>
<evidence type="ECO:0000259" key="5">
    <source>
        <dbReference type="Pfam" id="PF20220"/>
    </source>
</evidence>
<proteinExistence type="predicted"/>
<name>A0A919ALB8_9ACTN</name>
<feature type="domain" description="Tc toxin complex TcA C-terminal TcB-binding" evidence="3">
    <location>
        <begin position="2706"/>
        <end position="2993"/>
    </location>
</feature>
<dbReference type="EMBL" id="BNBI01000008">
    <property type="protein sequence ID" value="GHF11324.1"/>
    <property type="molecule type" value="Genomic_DNA"/>
</dbReference>
<protein>
    <recommendedName>
        <fullName evidence="8">Virulence plasmid A protein</fullName>
    </recommendedName>
</protein>
<organism evidence="6 7">
    <name type="scientific">Streptomyces fumanus</name>
    <dbReference type="NCBI Taxonomy" id="67302"/>
    <lineage>
        <taxon>Bacteria</taxon>
        <taxon>Bacillati</taxon>
        <taxon>Actinomycetota</taxon>
        <taxon>Actinomycetes</taxon>
        <taxon>Kitasatosporales</taxon>
        <taxon>Streptomycetaceae</taxon>
        <taxon>Streptomyces</taxon>
    </lineage>
</organism>
<gene>
    <name evidence="6" type="ORF">GCM10018772_40510</name>
</gene>
<dbReference type="InterPro" id="IPR046839">
    <property type="entry name" value="ABC_toxin_N"/>
</dbReference>
<accession>A0A919ALB8</accession>
<dbReference type="InterPro" id="IPR040840">
    <property type="entry name" value="TcA_TcB_BD"/>
</dbReference>